<gene>
    <name evidence="1" type="ORF">Clacol_004233</name>
</gene>
<dbReference type="Proteomes" id="UP001050691">
    <property type="component" value="Unassembled WGS sequence"/>
</dbReference>
<evidence type="ECO:0000313" key="1">
    <source>
        <dbReference type="EMBL" id="GJJ10007.1"/>
    </source>
</evidence>
<dbReference type="InterPro" id="IPR014710">
    <property type="entry name" value="RmlC-like_jellyroll"/>
</dbReference>
<reference evidence="1" key="1">
    <citation type="submission" date="2021-10" db="EMBL/GenBank/DDBJ databases">
        <title>De novo Genome Assembly of Clathrus columnatus (Basidiomycota, Fungi) Using Illumina and Nanopore Sequence Data.</title>
        <authorList>
            <person name="Ogiso-Tanaka E."/>
            <person name="Itagaki H."/>
            <person name="Hosoya T."/>
            <person name="Hosaka K."/>
        </authorList>
    </citation>
    <scope>NUCLEOTIDE SEQUENCE</scope>
    <source>
        <strain evidence="1">MO-923</strain>
    </source>
</reference>
<dbReference type="Gene3D" id="2.60.120.10">
    <property type="entry name" value="Jelly Rolls"/>
    <property type="match status" value="2"/>
</dbReference>
<evidence type="ECO:0000313" key="2">
    <source>
        <dbReference type="Proteomes" id="UP001050691"/>
    </source>
</evidence>
<dbReference type="InterPro" id="IPR011051">
    <property type="entry name" value="RmlC_Cupin_sf"/>
</dbReference>
<keyword evidence="2" id="KW-1185">Reference proteome</keyword>
<organism evidence="1 2">
    <name type="scientific">Clathrus columnatus</name>
    <dbReference type="NCBI Taxonomy" id="1419009"/>
    <lineage>
        <taxon>Eukaryota</taxon>
        <taxon>Fungi</taxon>
        <taxon>Dikarya</taxon>
        <taxon>Basidiomycota</taxon>
        <taxon>Agaricomycotina</taxon>
        <taxon>Agaricomycetes</taxon>
        <taxon>Phallomycetidae</taxon>
        <taxon>Phallales</taxon>
        <taxon>Clathraceae</taxon>
        <taxon>Clathrus</taxon>
    </lineage>
</organism>
<protein>
    <submittedName>
        <fullName evidence="1">Uncharacterized protein</fullName>
    </submittedName>
</protein>
<dbReference type="EMBL" id="BPWL01000004">
    <property type="protein sequence ID" value="GJJ10007.1"/>
    <property type="molecule type" value="Genomic_DNA"/>
</dbReference>
<name>A0AAV5A5X6_9AGAM</name>
<accession>A0AAV5A5X6</accession>
<proteinExistence type="predicted"/>
<comment type="caution">
    <text evidence="1">The sequence shown here is derived from an EMBL/GenBank/DDBJ whole genome shotgun (WGS) entry which is preliminary data.</text>
</comment>
<sequence length="75" mass="8340">MLHKYSSGQARVTIFAADGNARTFDYQAGDVGYVPFQDISLNQWLALTPPELVKAHLNIDDALIDTFSKKKQTVV</sequence>
<dbReference type="AlphaFoldDB" id="A0AAV5A5X6"/>
<dbReference type="SUPFAM" id="SSF51182">
    <property type="entry name" value="RmlC-like cupins"/>
    <property type="match status" value="1"/>
</dbReference>